<evidence type="ECO:0000313" key="2">
    <source>
        <dbReference type="Proteomes" id="UP000735302"/>
    </source>
</evidence>
<keyword evidence="1" id="KW-0547">Nucleotide-binding</keyword>
<proteinExistence type="predicted"/>
<dbReference type="GO" id="GO:0004386">
    <property type="term" value="F:helicase activity"/>
    <property type="evidence" value="ECO:0007669"/>
    <property type="project" value="UniProtKB-KW"/>
</dbReference>
<protein>
    <submittedName>
        <fullName evidence="1">RNA helicase</fullName>
    </submittedName>
</protein>
<dbReference type="Proteomes" id="UP000735302">
    <property type="component" value="Unassembled WGS sequence"/>
</dbReference>
<keyword evidence="1" id="KW-0378">Hydrolase</keyword>
<keyword evidence="1" id="KW-0067">ATP-binding</keyword>
<gene>
    <name evidence="1" type="ORF">PoB_003177700</name>
</gene>
<dbReference type="AlphaFoldDB" id="A0AAV4ADC8"/>
<comment type="caution">
    <text evidence="1">The sequence shown here is derived from an EMBL/GenBank/DDBJ whole genome shotgun (WGS) entry which is preliminary data.</text>
</comment>
<reference evidence="1 2" key="1">
    <citation type="journal article" date="2021" name="Elife">
        <title>Chloroplast acquisition without the gene transfer in kleptoplastic sea slugs, Plakobranchus ocellatus.</title>
        <authorList>
            <person name="Maeda T."/>
            <person name="Takahashi S."/>
            <person name="Yoshida T."/>
            <person name="Shimamura S."/>
            <person name="Takaki Y."/>
            <person name="Nagai Y."/>
            <person name="Toyoda A."/>
            <person name="Suzuki Y."/>
            <person name="Arimoto A."/>
            <person name="Ishii H."/>
            <person name="Satoh N."/>
            <person name="Nishiyama T."/>
            <person name="Hasebe M."/>
            <person name="Maruyama T."/>
            <person name="Minagawa J."/>
            <person name="Obokata J."/>
            <person name="Shigenobu S."/>
        </authorList>
    </citation>
    <scope>NUCLEOTIDE SEQUENCE [LARGE SCALE GENOMIC DNA]</scope>
</reference>
<organism evidence="1 2">
    <name type="scientific">Plakobranchus ocellatus</name>
    <dbReference type="NCBI Taxonomy" id="259542"/>
    <lineage>
        <taxon>Eukaryota</taxon>
        <taxon>Metazoa</taxon>
        <taxon>Spiralia</taxon>
        <taxon>Lophotrochozoa</taxon>
        <taxon>Mollusca</taxon>
        <taxon>Gastropoda</taxon>
        <taxon>Heterobranchia</taxon>
        <taxon>Euthyneura</taxon>
        <taxon>Panpulmonata</taxon>
        <taxon>Sacoglossa</taxon>
        <taxon>Placobranchoidea</taxon>
        <taxon>Plakobranchidae</taxon>
        <taxon>Plakobranchus</taxon>
    </lineage>
</organism>
<accession>A0AAV4ADC8</accession>
<sequence length="88" mass="10190">MHERTAHLSTTPTTSTTAFITTGVKAEVKRQVVSPSRTSEEWTYFVQRWSEYKQATRRTGKDIIFQFLECCDEAPRKDPTRSFNNLTS</sequence>
<dbReference type="EMBL" id="BLXT01003747">
    <property type="protein sequence ID" value="GFO05272.1"/>
    <property type="molecule type" value="Genomic_DNA"/>
</dbReference>
<name>A0AAV4ADC8_9GAST</name>
<keyword evidence="1" id="KW-0347">Helicase</keyword>
<keyword evidence="2" id="KW-1185">Reference proteome</keyword>
<evidence type="ECO:0000313" key="1">
    <source>
        <dbReference type="EMBL" id="GFO05272.1"/>
    </source>
</evidence>